<gene>
    <name evidence="4" type="ORF">LSP00402_LOCUS13359</name>
</gene>
<proteinExistence type="predicted"/>
<reference evidence="4" key="1">
    <citation type="submission" date="2021-01" db="EMBL/GenBank/DDBJ databases">
        <authorList>
            <person name="Corre E."/>
            <person name="Pelletier E."/>
            <person name="Niang G."/>
            <person name="Scheremetjew M."/>
            <person name="Finn R."/>
            <person name="Kale V."/>
            <person name="Holt S."/>
            <person name="Cochrane G."/>
            <person name="Meng A."/>
            <person name="Brown T."/>
            <person name="Cohen L."/>
        </authorList>
    </citation>
    <scope>NUCLEOTIDE SEQUENCE</scope>
    <source>
        <strain evidence="4">CCMP622</strain>
    </source>
</reference>
<protein>
    <recommendedName>
        <fullName evidence="3">RAWUL domain-containing protein</fullName>
    </recommendedName>
</protein>
<dbReference type="InterPro" id="IPR032443">
    <property type="entry name" value="RAWUL"/>
</dbReference>
<evidence type="ECO:0000256" key="2">
    <source>
        <dbReference type="ARBA" id="ARBA00023242"/>
    </source>
</evidence>
<dbReference type="EMBL" id="HBHP01021454">
    <property type="protein sequence ID" value="CAD9769377.1"/>
    <property type="molecule type" value="Transcribed_RNA"/>
</dbReference>
<evidence type="ECO:0000259" key="3">
    <source>
        <dbReference type="Pfam" id="PF16207"/>
    </source>
</evidence>
<dbReference type="InterPro" id="IPR051507">
    <property type="entry name" value="PcG_RING_finger"/>
</dbReference>
<dbReference type="Gene3D" id="3.10.20.90">
    <property type="entry name" value="Phosphatidylinositol 3-kinase Catalytic Subunit, Chain A, domain 1"/>
    <property type="match status" value="1"/>
</dbReference>
<dbReference type="PANTHER" id="PTHR45893">
    <property type="entry name" value="POLYCOMB GROUP RING FINGER PROTEIN"/>
    <property type="match status" value="1"/>
</dbReference>
<comment type="subcellular location">
    <subcellularLocation>
        <location evidence="1">Nucleus</location>
    </subcellularLocation>
</comment>
<sequence>MPTLLMIFELRTYRPTGRRNGDAKVNEMKELTKPFIRTSPKVTVKHLKKYLAMKLEYDRHDDIELTCQDEVLGTDHTLEFIKKTRWHENSNLVLRYKMRNR</sequence>
<dbReference type="AlphaFoldDB" id="A0A7S2TTK2"/>
<evidence type="ECO:0000313" key="4">
    <source>
        <dbReference type="EMBL" id="CAD9769377.1"/>
    </source>
</evidence>
<accession>A0A7S2TTK2</accession>
<keyword evidence="2" id="KW-0539">Nucleus</keyword>
<organism evidence="4">
    <name type="scientific">Lotharella oceanica</name>
    <dbReference type="NCBI Taxonomy" id="641309"/>
    <lineage>
        <taxon>Eukaryota</taxon>
        <taxon>Sar</taxon>
        <taxon>Rhizaria</taxon>
        <taxon>Cercozoa</taxon>
        <taxon>Chlorarachniophyceae</taxon>
        <taxon>Lotharella</taxon>
    </lineage>
</organism>
<evidence type="ECO:0000256" key="1">
    <source>
        <dbReference type="ARBA" id="ARBA00004123"/>
    </source>
</evidence>
<dbReference type="Pfam" id="PF16207">
    <property type="entry name" value="RAWUL"/>
    <property type="match status" value="1"/>
</dbReference>
<name>A0A7S2TTK2_9EUKA</name>
<feature type="domain" description="RAWUL" evidence="3">
    <location>
        <begin position="35"/>
        <end position="97"/>
    </location>
</feature>
<dbReference type="GO" id="GO:0005634">
    <property type="term" value="C:nucleus"/>
    <property type="evidence" value="ECO:0007669"/>
    <property type="project" value="UniProtKB-SubCell"/>
</dbReference>
<dbReference type="CDD" id="cd16102">
    <property type="entry name" value="RAWUL_PCGF_like"/>
    <property type="match status" value="1"/>
</dbReference>